<dbReference type="Proteomes" id="UP000095286">
    <property type="component" value="Unplaced"/>
</dbReference>
<dbReference type="WBParaSite" id="RSKR_0000140100.1">
    <property type="protein sequence ID" value="RSKR_0000140100.1"/>
    <property type="gene ID" value="RSKR_0000140100"/>
</dbReference>
<reference evidence="2" key="1">
    <citation type="submission" date="2016-11" db="UniProtKB">
        <authorList>
            <consortium name="WormBaseParasite"/>
        </authorList>
    </citation>
    <scope>IDENTIFICATION</scope>
    <source>
        <strain evidence="2">KR3021</strain>
    </source>
</reference>
<evidence type="ECO:0000313" key="2">
    <source>
        <dbReference type="WBParaSite" id="RSKR_0000140100.1"/>
    </source>
</evidence>
<accession>A0AC35TJP8</accession>
<organism evidence="1 2">
    <name type="scientific">Rhabditophanes sp. KR3021</name>
    <dbReference type="NCBI Taxonomy" id="114890"/>
    <lineage>
        <taxon>Eukaryota</taxon>
        <taxon>Metazoa</taxon>
        <taxon>Ecdysozoa</taxon>
        <taxon>Nematoda</taxon>
        <taxon>Chromadorea</taxon>
        <taxon>Rhabditida</taxon>
        <taxon>Tylenchina</taxon>
        <taxon>Panagrolaimomorpha</taxon>
        <taxon>Strongyloidoidea</taxon>
        <taxon>Alloionematidae</taxon>
        <taxon>Rhabditophanes</taxon>
    </lineage>
</organism>
<protein>
    <submittedName>
        <fullName evidence="2">G_PROTEIN_RECEP_F1_2 domain-containing protein</fullName>
    </submittedName>
</protein>
<name>A0AC35TJP8_9BILA</name>
<proteinExistence type="predicted"/>
<evidence type="ECO:0000313" key="1">
    <source>
        <dbReference type="Proteomes" id="UP000095286"/>
    </source>
</evidence>
<sequence>MSVYFIRYLNIYKAYFVYALVFERFNQVANNNWKQFKTLCSCVMLNICILMSILTFFYMKKCDHHLMLDLTITGKTPVITVFYCTDDHVVDTNAKIYAVYLGIMTLITCNLFAFTFKKIFDLKYELSVNDEAIKMENRCTIALIFPVSFQFMETIYIWLFWKVEYLRNDFIVNYQIFTLLTLLATILALQGLSNKVVKTRNRKLGDEEHNVKLTIMEN</sequence>